<dbReference type="SUPFAM" id="SSF53335">
    <property type="entry name" value="S-adenosyl-L-methionine-dependent methyltransferases"/>
    <property type="match status" value="1"/>
</dbReference>
<dbReference type="PANTHER" id="PTHR43464">
    <property type="entry name" value="METHYLTRANSFERASE"/>
    <property type="match status" value="1"/>
</dbReference>
<dbReference type="PATRIC" id="fig|45068.5.peg.1302"/>
<evidence type="ECO:0000256" key="5">
    <source>
        <dbReference type="HAMAP-Rule" id="MF_00472"/>
    </source>
</evidence>
<comment type="similarity">
    <text evidence="5">Belongs to the methyltransferase superfamily. UbiG/COQ3 family.</text>
</comment>
<keyword evidence="6" id="KW-0830">Ubiquinone</keyword>
<dbReference type="EC" id="2.1.1.64" evidence="5"/>
<comment type="catalytic activity">
    <reaction evidence="5">
        <text>a 3-demethylubiquinol + S-adenosyl-L-methionine = a ubiquinol + S-adenosyl-L-homocysteine + H(+)</text>
        <dbReference type="Rhea" id="RHEA:44380"/>
        <dbReference type="Rhea" id="RHEA-COMP:9566"/>
        <dbReference type="Rhea" id="RHEA-COMP:10914"/>
        <dbReference type="ChEBI" id="CHEBI:15378"/>
        <dbReference type="ChEBI" id="CHEBI:17976"/>
        <dbReference type="ChEBI" id="CHEBI:57856"/>
        <dbReference type="ChEBI" id="CHEBI:59789"/>
        <dbReference type="ChEBI" id="CHEBI:84422"/>
        <dbReference type="EC" id="2.1.1.64"/>
    </reaction>
</comment>
<dbReference type="UniPathway" id="UPA00232"/>
<name>A0A0W0VLX9_9GAMM</name>
<comment type="pathway">
    <text evidence="5">Cofactor biosynthesis; ubiquinone biosynthesis.</text>
</comment>
<protein>
    <recommendedName>
        <fullName evidence="5">Ubiquinone biosynthesis O-methyltransferase</fullName>
    </recommendedName>
    <alternativeName>
        <fullName evidence="5">2-polyprenyl-6-hydroxyphenol methylase</fullName>
        <ecNumber evidence="5">2.1.1.222</ecNumber>
    </alternativeName>
    <alternativeName>
        <fullName evidence="5">3-demethylubiquinone 3-O-methyltransferase</fullName>
        <ecNumber evidence="5">2.1.1.64</ecNumber>
    </alternativeName>
</protein>
<keyword evidence="2 5" id="KW-0808">Transferase</keyword>
<proteinExistence type="inferred from homology"/>
<comment type="catalytic activity">
    <reaction evidence="5">
        <text>a 3-(all-trans-polyprenyl)benzene-1,2-diol + S-adenosyl-L-methionine = a 2-methoxy-6-(all-trans-polyprenyl)phenol + S-adenosyl-L-homocysteine + H(+)</text>
        <dbReference type="Rhea" id="RHEA:31411"/>
        <dbReference type="Rhea" id="RHEA-COMP:9550"/>
        <dbReference type="Rhea" id="RHEA-COMP:9551"/>
        <dbReference type="ChEBI" id="CHEBI:15378"/>
        <dbReference type="ChEBI" id="CHEBI:57856"/>
        <dbReference type="ChEBI" id="CHEBI:59789"/>
        <dbReference type="ChEBI" id="CHEBI:62729"/>
        <dbReference type="ChEBI" id="CHEBI:62731"/>
        <dbReference type="EC" id="2.1.1.222"/>
    </reaction>
</comment>
<comment type="caution">
    <text evidence="6">The sequence shown here is derived from an EMBL/GenBank/DDBJ whole genome shotgun (WGS) entry which is preliminary data.</text>
</comment>
<dbReference type="GO" id="GO:0102208">
    <property type="term" value="F:2-polyprenyl-6-hydroxyphenol methylase activity"/>
    <property type="evidence" value="ECO:0007669"/>
    <property type="project" value="UniProtKB-EC"/>
</dbReference>
<dbReference type="HAMAP" id="MF_00472">
    <property type="entry name" value="UbiG"/>
    <property type="match status" value="1"/>
</dbReference>
<dbReference type="InterPro" id="IPR029063">
    <property type="entry name" value="SAM-dependent_MTases_sf"/>
</dbReference>
<keyword evidence="1 5" id="KW-0489">Methyltransferase</keyword>
<evidence type="ECO:0000256" key="1">
    <source>
        <dbReference type="ARBA" id="ARBA00022603"/>
    </source>
</evidence>
<feature type="binding site" evidence="5">
    <location>
        <position position="79"/>
    </location>
    <ligand>
        <name>S-adenosyl-L-methionine</name>
        <dbReference type="ChEBI" id="CHEBI:59789"/>
    </ligand>
</feature>
<dbReference type="RefSeq" id="WP_058529208.1">
    <property type="nucleotide sequence ID" value="NZ_CAAAHZ010000003.1"/>
</dbReference>
<reference evidence="6 7" key="1">
    <citation type="submission" date="2015-11" db="EMBL/GenBank/DDBJ databases">
        <title>Genomic analysis of 38 Legionella species identifies large and diverse effector repertoires.</title>
        <authorList>
            <person name="Burstein D."/>
            <person name="Amaro F."/>
            <person name="Zusman T."/>
            <person name="Lifshitz Z."/>
            <person name="Cohen O."/>
            <person name="Gilbert J.A."/>
            <person name="Pupko T."/>
            <person name="Shuman H.A."/>
            <person name="Segal G."/>
        </authorList>
    </citation>
    <scope>NUCLEOTIDE SEQUENCE [LARGE SCALE GENOMIC DNA]</scope>
    <source>
        <strain evidence="6 7">ATCC 49505</strain>
    </source>
</reference>
<dbReference type="AlphaFoldDB" id="A0A0W0VLX9"/>
<sequence length="232" mass="25872">MTKKSTIDPLEVTKFSQLAAHWWNPDGPLRTLHDINPARMQFIKQFINPTRHTVLDVGCGGGILCEALAQSGADVTGLDVEKDAIEAAKAHALRSGLSIQYVCQPLEEYEEEPFDIVTCMEMLEHVKEPETVIQHCARLLKPGGYLFLSTINRTLAAYLGAIIAAEYILELLPRQTHDYEKFIKPSELSVMVRAADLEIKGIKGMAYNPLTRTATLQESVQINYLLACCKKN</sequence>
<dbReference type="InterPro" id="IPR010233">
    <property type="entry name" value="UbiG_MeTrfase"/>
</dbReference>
<organism evidence="6 7">
    <name type="scientific">Legionella londiniensis</name>
    <dbReference type="NCBI Taxonomy" id="45068"/>
    <lineage>
        <taxon>Bacteria</taxon>
        <taxon>Pseudomonadati</taxon>
        <taxon>Pseudomonadota</taxon>
        <taxon>Gammaproteobacteria</taxon>
        <taxon>Legionellales</taxon>
        <taxon>Legionellaceae</taxon>
        <taxon>Legionella</taxon>
    </lineage>
</organism>
<evidence type="ECO:0000256" key="3">
    <source>
        <dbReference type="ARBA" id="ARBA00022688"/>
    </source>
</evidence>
<accession>A0A0W0VLX9</accession>
<dbReference type="GO" id="GO:0061542">
    <property type="term" value="F:3-demethylubiquinol 3-O-methyltransferase activity"/>
    <property type="evidence" value="ECO:0007669"/>
    <property type="project" value="UniProtKB-UniRule"/>
</dbReference>
<dbReference type="GO" id="GO:0010420">
    <property type="term" value="F:polyprenyldihydroxybenzoate methyltransferase activity"/>
    <property type="evidence" value="ECO:0007669"/>
    <property type="project" value="InterPro"/>
</dbReference>
<dbReference type="NCBIfam" id="TIGR01983">
    <property type="entry name" value="UbiG"/>
    <property type="match status" value="1"/>
</dbReference>
<evidence type="ECO:0000313" key="7">
    <source>
        <dbReference type="Proteomes" id="UP000054997"/>
    </source>
</evidence>
<dbReference type="CDD" id="cd02440">
    <property type="entry name" value="AdoMet_MTases"/>
    <property type="match status" value="1"/>
</dbReference>
<keyword evidence="3 5" id="KW-0831">Ubiquinone biosynthesis</keyword>
<dbReference type="GO" id="GO:0032259">
    <property type="term" value="P:methylation"/>
    <property type="evidence" value="ECO:0007669"/>
    <property type="project" value="UniProtKB-KW"/>
</dbReference>
<dbReference type="Pfam" id="PF13489">
    <property type="entry name" value="Methyltransf_23"/>
    <property type="match status" value="1"/>
</dbReference>
<keyword evidence="7" id="KW-1185">Reference proteome</keyword>
<feature type="binding site" evidence="5">
    <location>
        <position position="120"/>
    </location>
    <ligand>
        <name>S-adenosyl-L-methionine</name>
        <dbReference type="ChEBI" id="CHEBI:59789"/>
    </ligand>
</feature>
<gene>
    <name evidence="5 6" type="primary">ubiG</name>
    <name evidence="6" type="ORF">Llon_1206</name>
</gene>
<feature type="binding site" evidence="5">
    <location>
        <position position="39"/>
    </location>
    <ligand>
        <name>S-adenosyl-L-methionine</name>
        <dbReference type="ChEBI" id="CHEBI:59789"/>
    </ligand>
</feature>
<evidence type="ECO:0000256" key="4">
    <source>
        <dbReference type="ARBA" id="ARBA00022691"/>
    </source>
</evidence>
<dbReference type="EC" id="2.1.1.222" evidence="5"/>
<comment type="function">
    <text evidence="5">O-methyltransferase that catalyzes the 2 O-methylation steps in the ubiquinone biosynthetic pathway.</text>
</comment>
<dbReference type="OrthoDB" id="9801538at2"/>
<evidence type="ECO:0000256" key="2">
    <source>
        <dbReference type="ARBA" id="ARBA00022679"/>
    </source>
</evidence>
<dbReference type="Proteomes" id="UP000054997">
    <property type="component" value="Unassembled WGS sequence"/>
</dbReference>
<dbReference type="STRING" id="45068.Llon_1206"/>
<dbReference type="PANTHER" id="PTHR43464:SF19">
    <property type="entry name" value="UBIQUINONE BIOSYNTHESIS O-METHYLTRANSFERASE, MITOCHONDRIAL"/>
    <property type="match status" value="1"/>
</dbReference>
<dbReference type="EMBL" id="LNYK01000016">
    <property type="protein sequence ID" value="KTD21108.1"/>
    <property type="molecule type" value="Genomic_DNA"/>
</dbReference>
<keyword evidence="4 5" id="KW-0949">S-adenosyl-L-methionine</keyword>
<dbReference type="Gene3D" id="3.40.50.150">
    <property type="entry name" value="Vaccinia Virus protein VP39"/>
    <property type="match status" value="1"/>
</dbReference>
<feature type="binding site" evidence="5">
    <location>
        <position position="58"/>
    </location>
    <ligand>
        <name>S-adenosyl-L-methionine</name>
        <dbReference type="ChEBI" id="CHEBI:59789"/>
    </ligand>
</feature>
<evidence type="ECO:0000313" key="6">
    <source>
        <dbReference type="EMBL" id="KTD21108.1"/>
    </source>
</evidence>